<dbReference type="InterPro" id="IPR016024">
    <property type="entry name" value="ARM-type_fold"/>
</dbReference>
<evidence type="ECO:0000313" key="3">
    <source>
        <dbReference type="Proteomes" id="UP000616885"/>
    </source>
</evidence>
<dbReference type="EMBL" id="JADCTT010000003">
    <property type="protein sequence ID" value="KAF9754916.1"/>
    <property type="molecule type" value="Genomic_DNA"/>
</dbReference>
<evidence type="ECO:0000313" key="2">
    <source>
        <dbReference type="EMBL" id="KAF9754916.1"/>
    </source>
</evidence>
<dbReference type="Gene3D" id="1.25.10.10">
    <property type="entry name" value="Leucine-rich Repeat Variant"/>
    <property type="match status" value="2"/>
</dbReference>
<dbReference type="PANTHER" id="PTHR10957">
    <property type="entry name" value="RAP1 GTPASE-GDP DISSOCIATION STIMULATOR 1"/>
    <property type="match status" value="1"/>
</dbReference>
<protein>
    <submittedName>
        <fullName evidence="2">Uncharacterized protein</fullName>
    </submittedName>
</protein>
<accession>A0A8H7NFU8</accession>
<dbReference type="AlphaFoldDB" id="A0A8H7NFU8"/>
<dbReference type="GO" id="GO:0005085">
    <property type="term" value="F:guanyl-nucleotide exchange factor activity"/>
    <property type="evidence" value="ECO:0007669"/>
    <property type="project" value="InterPro"/>
</dbReference>
<gene>
    <name evidence="2" type="ORF">IM811_010357</name>
</gene>
<dbReference type="Proteomes" id="UP000616885">
    <property type="component" value="Unassembled WGS sequence"/>
</dbReference>
<proteinExistence type="predicted"/>
<dbReference type="SUPFAM" id="SSF48371">
    <property type="entry name" value="ARM repeat"/>
    <property type="match status" value="1"/>
</dbReference>
<dbReference type="InterPro" id="IPR040144">
    <property type="entry name" value="RAP1GDS1"/>
</dbReference>
<organism evidence="2 3">
    <name type="scientific">Bionectria ochroleuca</name>
    <name type="common">Gliocladium roseum</name>
    <dbReference type="NCBI Taxonomy" id="29856"/>
    <lineage>
        <taxon>Eukaryota</taxon>
        <taxon>Fungi</taxon>
        <taxon>Dikarya</taxon>
        <taxon>Ascomycota</taxon>
        <taxon>Pezizomycotina</taxon>
        <taxon>Sordariomycetes</taxon>
        <taxon>Hypocreomycetidae</taxon>
        <taxon>Hypocreales</taxon>
        <taxon>Bionectriaceae</taxon>
        <taxon>Clonostachys</taxon>
    </lineage>
</organism>
<feature type="region of interest" description="Disordered" evidence="1">
    <location>
        <begin position="631"/>
        <end position="655"/>
    </location>
</feature>
<dbReference type="InterPro" id="IPR011989">
    <property type="entry name" value="ARM-like"/>
</dbReference>
<evidence type="ECO:0000256" key="1">
    <source>
        <dbReference type="SAM" id="MobiDB-lite"/>
    </source>
</evidence>
<sequence>MRLGPLDLSSTKHHPAISYKSFSRTTTTPPTMTMLAPDDIALLLRREGSEGYPGEASDSEAAVQRRTQLLAPVLAACQVAWDSSLSVIDLLAEKIGDGSRDVAWRVPFGESGILEFFIRFVALDGISPTLHLHALRIVGNSCADTDVNRGRVVEGNHLVAIVHRLQDESLIPFTVPVLYNILVDYEPAQIAASKALLNQQLITLLQSPNLTNYTPFVTYFCKILFLLSGHESEAAVAHPNTVPILLRLAFQPPFSSDVDDFVSLASSAAAYLAGANFQESMVQGDDFGFLLDAYRHSLTAFDIAQIDDSDSADALKQLRSALLSSLSDISANDSFPVHHPLGSPVPETLLQWLQVPNNALISAACLALGNISRSDETSLALVQTHRAHEPLIALLSNPEIGDPQVLHAALSFLKNLAIPAPNKELLSGLLDSSCIPRIFTLDTLPQVQFSAISLTRLLLVNCVPNVKLVCARLSSDTSSPAHDRSTVHAMTTLFSRSDAEPTKLEAARSVAVVCRALHSNPVKPILPEWDPEQPADREDDSKRREEFYSRHDVGLLLAFLVTQEKWPILRSEAWFVLALMSRSKDGAGLLLSLSFRDRVTGALYKAILGTEEGADDVVTEESQAERLPAPEETLFPTGGGVELEPQQVDPKQKDQMERIDRENCVVMCKEMLRSLGPEFPELRQSKWEELVKEGTALLIKEKGGQ</sequence>
<reference evidence="2" key="1">
    <citation type="submission" date="2020-10" db="EMBL/GenBank/DDBJ databases">
        <title>High-Quality Genome Resource of Clonostachys rosea strain S41 by Oxford Nanopore Long-Read Sequencing.</title>
        <authorList>
            <person name="Wang H."/>
        </authorList>
    </citation>
    <scope>NUCLEOTIDE SEQUENCE</scope>
    <source>
        <strain evidence="2">S41</strain>
    </source>
</reference>
<name>A0A8H7NFU8_BIOOC</name>
<comment type="caution">
    <text evidence="2">The sequence shown here is derived from an EMBL/GenBank/DDBJ whole genome shotgun (WGS) entry which is preliminary data.</text>
</comment>